<keyword evidence="7 11" id="KW-0694">RNA-binding</keyword>
<reference evidence="13" key="2">
    <citation type="submission" date="2020-01" db="EMBL/GenBank/DDBJ databases">
        <authorList>
            <person name="Perkins V."/>
            <person name="Lessard M.-H."/>
            <person name="Dugat-Bony E."/>
            <person name="Frenette M."/>
            <person name="Labrie S."/>
        </authorList>
    </citation>
    <scope>NUCLEOTIDE SEQUENCE</scope>
    <source>
        <strain evidence="13">LMA-70</strain>
    </source>
</reference>
<organism evidence="13 14">
    <name type="scientific">Geotrichum candidum</name>
    <name type="common">Oospora lactis</name>
    <name type="synonym">Dipodascus geotrichum</name>
    <dbReference type="NCBI Taxonomy" id="1173061"/>
    <lineage>
        <taxon>Eukaryota</taxon>
        <taxon>Fungi</taxon>
        <taxon>Dikarya</taxon>
        <taxon>Ascomycota</taxon>
        <taxon>Saccharomycotina</taxon>
        <taxon>Dipodascomycetes</taxon>
        <taxon>Dipodascales</taxon>
        <taxon>Dipodascaceae</taxon>
        <taxon>Geotrichum</taxon>
    </lineage>
</organism>
<feature type="coiled-coil region" evidence="11">
    <location>
        <begin position="234"/>
        <end position="318"/>
    </location>
</feature>
<evidence type="ECO:0000256" key="8">
    <source>
        <dbReference type="ARBA" id="ARBA00023054"/>
    </source>
</evidence>
<reference evidence="13" key="1">
    <citation type="journal article" date="2020" name="Front. Microbiol.">
        <title>Phenotypic and Genetic Characterization of the Cheese Ripening Yeast Geotrichum candidum.</title>
        <authorList>
            <person name="Perkins V."/>
            <person name="Vignola S."/>
            <person name="Lessard M.H."/>
            <person name="Plante P.L."/>
            <person name="Corbeil J."/>
            <person name="Dugat-Bony E."/>
            <person name="Frenette M."/>
            <person name="Labrie S."/>
        </authorList>
    </citation>
    <scope>NUCLEOTIDE SEQUENCE</scope>
    <source>
        <strain evidence="13">LMA-70</strain>
    </source>
</reference>
<sequence>MSSVPSSPLMPVGTNGSAAPATTTPVTTTEEKGAVAASPQAPLAEAIIASSTSPQSNYSVSSPSSISSFPRGSVSSSVSAYEANIARSNWATTSHVIEHLQQTIDALRRDLNQQTARAVEEKQGRDAIRKRCDNIESQLEGLRHQNETLNSIISRKERRVKELEKELETKAKHVDSLENDQRQYIESKNEYEGVLKQVKEDQERSDASYKAVVEGAKSVRLSFETKFKDISEQIAKLVEERNSDKDQIAKLEKVIAEQKAERAKIEQLRVEMAKKREEHAKEITALFEKFKVTITVNEQETEDKINATLRTVDELKRTHLLLTTQIEGNGK</sequence>
<keyword evidence="6 11" id="KW-0256">Endoplasmic reticulum</keyword>
<evidence type="ECO:0000313" key="13">
    <source>
        <dbReference type="EMBL" id="KAF5104092.1"/>
    </source>
</evidence>
<evidence type="ECO:0000256" key="1">
    <source>
        <dbReference type="ARBA" id="ARBA00004406"/>
    </source>
</evidence>
<dbReference type="EMBL" id="QQZK01000013">
    <property type="protein sequence ID" value="KAF5104092.1"/>
    <property type="molecule type" value="Genomic_DNA"/>
</dbReference>
<evidence type="ECO:0000256" key="2">
    <source>
        <dbReference type="ARBA" id="ARBA00008123"/>
    </source>
</evidence>
<dbReference type="Gene3D" id="1.10.287.1490">
    <property type="match status" value="1"/>
</dbReference>
<evidence type="ECO:0000256" key="4">
    <source>
        <dbReference type="ARBA" id="ARBA00022448"/>
    </source>
</evidence>
<evidence type="ECO:0000256" key="6">
    <source>
        <dbReference type="ARBA" id="ARBA00022824"/>
    </source>
</evidence>
<dbReference type="Proteomes" id="UP000750522">
    <property type="component" value="Unassembled WGS sequence"/>
</dbReference>
<comment type="function">
    <text evidence="10">RNA-binding protein that binds specific mRNAs including the ASH1 mRNA, coding for a repressor of the HO endonuclease. Part of the mRNA localization machinery that restricts accumulation of certain proteins to the bud and in the daughter cell. Required for the delivery of cortical endoplasmic reticulum into the emerging bud.</text>
</comment>
<dbReference type="GO" id="GO:0005789">
    <property type="term" value="C:endoplasmic reticulum membrane"/>
    <property type="evidence" value="ECO:0007669"/>
    <property type="project" value="UniProtKB-SubCell"/>
</dbReference>
<feature type="region of interest" description="Disordered" evidence="12">
    <location>
        <begin position="1"/>
        <end position="39"/>
    </location>
</feature>
<dbReference type="GO" id="GO:0048309">
    <property type="term" value="P:endoplasmic reticulum inheritance"/>
    <property type="evidence" value="ECO:0007669"/>
    <property type="project" value="InterPro"/>
</dbReference>
<comment type="subcellular location">
    <subcellularLocation>
        <location evidence="1 11">Endoplasmic reticulum membrane</location>
        <topology evidence="1 11">Peripheral membrane protein</topology>
    </subcellularLocation>
</comment>
<feature type="coiled-coil region" evidence="11">
    <location>
        <begin position="97"/>
        <end position="180"/>
    </location>
</feature>
<protein>
    <recommendedName>
        <fullName evidence="3 11">SWI5-dependent HO expression protein 3</fullName>
    </recommendedName>
</protein>
<evidence type="ECO:0000313" key="14">
    <source>
        <dbReference type="Proteomes" id="UP000750522"/>
    </source>
</evidence>
<name>A0A9P5G8W4_GEOCN</name>
<evidence type="ECO:0000256" key="11">
    <source>
        <dbReference type="RuleBase" id="RU362142"/>
    </source>
</evidence>
<keyword evidence="5 11" id="KW-0509">mRNA transport</keyword>
<keyword evidence="9 11" id="KW-0472">Membrane</keyword>
<evidence type="ECO:0000256" key="7">
    <source>
        <dbReference type="ARBA" id="ARBA00022884"/>
    </source>
</evidence>
<dbReference type="Pfam" id="PF17078">
    <property type="entry name" value="SHE3"/>
    <property type="match status" value="1"/>
</dbReference>
<dbReference type="GO" id="GO:0003723">
    <property type="term" value="F:RNA binding"/>
    <property type="evidence" value="ECO:0007669"/>
    <property type="project" value="UniProtKB-KW"/>
</dbReference>
<feature type="compositionally biased region" description="Low complexity" evidence="12">
    <location>
        <begin position="1"/>
        <end position="28"/>
    </location>
</feature>
<keyword evidence="8 11" id="KW-0175">Coiled coil</keyword>
<evidence type="ECO:0000256" key="5">
    <source>
        <dbReference type="ARBA" id="ARBA00022816"/>
    </source>
</evidence>
<dbReference type="AlphaFoldDB" id="A0A9P5G8W4"/>
<evidence type="ECO:0000256" key="12">
    <source>
        <dbReference type="SAM" id="MobiDB-lite"/>
    </source>
</evidence>
<comment type="caution">
    <text evidence="13">The sequence shown here is derived from an EMBL/GenBank/DDBJ whole genome shotgun (WGS) entry which is preliminary data.</text>
</comment>
<gene>
    <name evidence="11" type="primary">SHE3</name>
    <name evidence="13" type="ORF">DV451_000968</name>
</gene>
<keyword evidence="4 11" id="KW-0813">Transport</keyword>
<evidence type="ECO:0000256" key="10">
    <source>
        <dbReference type="ARBA" id="ARBA00024975"/>
    </source>
</evidence>
<evidence type="ECO:0000256" key="3">
    <source>
        <dbReference type="ARBA" id="ARBA00019884"/>
    </source>
</evidence>
<accession>A0A9P5G8W4</accession>
<comment type="similarity">
    <text evidence="2 11">Belongs to the SHE3 family.</text>
</comment>
<evidence type="ECO:0000256" key="9">
    <source>
        <dbReference type="ARBA" id="ARBA00023136"/>
    </source>
</evidence>
<feature type="region of interest" description="Disordered" evidence="12">
    <location>
        <begin position="51"/>
        <end position="71"/>
    </location>
</feature>
<dbReference type="GO" id="GO:0051028">
    <property type="term" value="P:mRNA transport"/>
    <property type="evidence" value="ECO:0007669"/>
    <property type="project" value="UniProtKB-UniRule"/>
</dbReference>
<proteinExistence type="inferred from homology"/>
<dbReference type="InterPro" id="IPR031398">
    <property type="entry name" value="She3"/>
</dbReference>